<organism evidence="2 3">
    <name type="scientific">Thalassotalea insulae</name>
    <dbReference type="NCBI Taxonomy" id="2056778"/>
    <lineage>
        <taxon>Bacteria</taxon>
        <taxon>Pseudomonadati</taxon>
        <taxon>Pseudomonadota</taxon>
        <taxon>Gammaproteobacteria</taxon>
        <taxon>Alteromonadales</taxon>
        <taxon>Colwelliaceae</taxon>
        <taxon>Thalassotalea</taxon>
    </lineage>
</organism>
<dbReference type="Proteomes" id="UP001157186">
    <property type="component" value="Unassembled WGS sequence"/>
</dbReference>
<feature type="signal peptide" evidence="1">
    <location>
        <begin position="1"/>
        <end position="22"/>
    </location>
</feature>
<evidence type="ECO:0000313" key="3">
    <source>
        <dbReference type="Proteomes" id="UP001157186"/>
    </source>
</evidence>
<dbReference type="EMBL" id="BSST01000001">
    <property type="protein sequence ID" value="GLX77118.1"/>
    <property type="molecule type" value="Genomic_DNA"/>
</dbReference>
<dbReference type="RefSeq" id="WP_284242951.1">
    <property type="nucleotide sequence ID" value="NZ_BSST01000001.1"/>
</dbReference>
<evidence type="ECO:0000256" key="1">
    <source>
        <dbReference type="SAM" id="SignalP"/>
    </source>
</evidence>
<feature type="chain" id="PRO_5047322403" evidence="1">
    <location>
        <begin position="23"/>
        <end position="104"/>
    </location>
</feature>
<comment type="caution">
    <text evidence="2">The sequence shown here is derived from an EMBL/GenBank/DDBJ whole genome shotgun (WGS) entry which is preliminary data.</text>
</comment>
<protein>
    <submittedName>
        <fullName evidence="2">Uncharacterized protein</fullName>
    </submittedName>
</protein>
<keyword evidence="1" id="KW-0732">Signal</keyword>
<sequence length="104" mass="11818">MKILNTAIILALTLLYSNLSQATEEKIYSAMGYPYQLLLTRTESVKIIYSENNDNIACKVEVSWADKYVLTEPTQVSHKNFNEKPLANCLPRKTAKSILSQTFE</sequence>
<name>A0ABQ6GM93_9GAMM</name>
<keyword evidence="3" id="KW-1185">Reference proteome</keyword>
<gene>
    <name evidence="2" type="ORF">tinsulaeT_04580</name>
</gene>
<reference evidence="2 3" key="1">
    <citation type="submission" date="2023-03" db="EMBL/GenBank/DDBJ databases">
        <title>Draft genome sequence of Thalassotalea insulae KCTC 62186T.</title>
        <authorList>
            <person name="Sawabe T."/>
        </authorList>
    </citation>
    <scope>NUCLEOTIDE SEQUENCE [LARGE SCALE GENOMIC DNA]</scope>
    <source>
        <strain evidence="2 3">KCTC 62186</strain>
    </source>
</reference>
<accession>A0ABQ6GM93</accession>
<evidence type="ECO:0000313" key="2">
    <source>
        <dbReference type="EMBL" id="GLX77118.1"/>
    </source>
</evidence>
<proteinExistence type="predicted"/>